<accession>A0ABM6JZU6</accession>
<dbReference type="PANTHER" id="PTHR37299:SF4">
    <property type="entry name" value="TRANSCRIPTIONAL REGULATOR"/>
    <property type="match status" value="1"/>
</dbReference>
<dbReference type="PROSITE" id="PS50930">
    <property type="entry name" value="HTH_LYTTR"/>
    <property type="match status" value="1"/>
</dbReference>
<reference evidence="2 3" key="1">
    <citation type="submission" date="2016-04" db="EMBL/GenBank/DDBJ databases">
        <title>Comparative Genomics and Epigenetics of Sporosarcina ureae.</title>
        <authorList>
            <person name="Oliver A.S."/>
            <person name="Cooper K.K."/>
        </authorList>
    </citation>
    <scope>NUCLEOTIDE SEQUENCE [LARGE SCALE GENOMIC DNA]</scope>
    <source>
        <strain evidence="2 3">S204</strain>
    </source>
</reference>
<dbReference type="InterPro" id="IPR046947">
    <property type="entry name" value="LytR-like"/>
</dbReference>
<feature type="domain" description="HTH LytTR-type" evidence="1">
    <location>
        <begin position="41"/>
        <end position="145"/>
    </location>
</feature>
<dbReference type="InterPro" id="IPR007492">
    <property type="entry name" value="LytTR_DNA-bd_dom"/>
</dbReference>
<evidence type="ECO:0000259" key="1">
    <source>
        <dbReference type="PROSITE" id="PS50930"/>
    </source>
</evidence>
<sequence>MRLKIEESNEFQEIEITIRCPEVDERLSHLIRQINQMMYSFTVTKDDAVYSIQSSDVLYIETVDNASFLYTQDNVYESELRLYEFENQLKDTRFLRISKHMIVNTSKIESVRALLNGRFEAILENGEMVIVNRHYAKIFRKHFLG</sequence>
<proteinExistence type="predicted"/>
<name>A0ABM6JZU6_SPOUR</name>
<dbReference type="SMART" id="SM00850">
    <property type="entry name" value="LytTR"/>
    <property type="match status" value="1"/>
</dbReference>
<dbReference type="PANTHER" id="PTHR37299">
    <property type="entry name" value="TRANSCRIPTIONAL REGULATOR-RELATED"/>
    <property type="match status" value="1"/>
</dbReference>
<gene>
    <name evidence="2" type="ORF">SporoS204_04885</name>
</gene>
<protein>
    <recommendedName>
        <fullName evidence="1">HTH LytTR-type domain-containing protein</fullName>
    </recommendedName>
</protein>
<evidence type="ECO:0000313" key="3">
    <source>
        <dbReference type="Proteomes" id="UP000192486"/>
    </source>
</evidence>
<dbReference type="EMBL" id="CP015108">
    <property type="protein sequence ID" value="ARF15668.1"/>
    <property type="molecule type" value="Genomic_DNA"/>
</dbReference>
<evidence type="ECO:0000313" key="2">
    <source>
        <dbReference type="EMBL" id="ARF15668.1"/>
    </source>
</evidence>
<dbReference type="Pfam" id="PF04397">
    <property type="entry name" value="LytTR"/>
    <property type="match status" value="1"/>
</dbReference>
<dbReference type="Proteomes" id="UP000192486">
    <property type="component" value="Chromosome"/>
</dbReference>
<organism evidence="2 3">
    <name type="scientific">Sporosarcina ureae</name>
    <dbReference type="NCBI Taxonomy" id="1571"/>
    <lineage>
        <taxon>Bacteria</taxon>
        <taxon>Bacillati</taxon>
        <taxon>Bacillota</taxon>
        <taxon>Bacilli</taxon>
        <taxon>Bacillales</taxon>
        <taxon>Caryophanaceae</taxon>
        <taxon>Sporosarcina</taxon>
    </lineage>
</organism>
<keyword evidence="3" id="KW-1185">Reference proteome</keyword>
<dbReference type="Gene3D" id="2.40.50.1020">
    <property type="entry name" value="LytTr DNA-binding domain"/>
    <property type="match status" value="1"/>
</dbReference>